<reference evidence="1 2" key="1">
    <citation type="submission" date="2020-10" db="EMBL/GenBank/DDBJ databases">
        <title>Phylogeny of dyella-like bacteria.</title>
        <authorList>
            <person name="Fu J."/>
        </authorList>
    </citation>
    <scope>NUCLEOTIDE SEQUENCE [LARGE SCALE GENOMIC DNA]</scope>
    <source>
        <strain evidence="1 2">JP1</strain>
    </source>
</reference>
<comment type="caution">
    <text evidence="1">The sequence shown here is derived from an EMBL/GenBank/DDBJ whole genome shotgun (WGS) entry which is preliminary data.</text>
</comment>
<organism evidence="1 2">
    <name type="scientific">Dyella jejuensis</name>
    <dbReference type="NCBI Taxonomy" id="1432009"/>
    <lineage>
        <taxon>Bacteria</taxon>
        <taxon>Pseudomonadati</taxon>
        <taxon>Pseudomonadota</taxon>
        <taxon>Gammaproteobacteria</taxon>
        <taxon>Lysobacterales</taxon>
        <taxon>Rhodanobacteraceae</taxon>
        <taxon>Dyella</taxon>
    </lineage>
</organism>
<name>A0ABW8JIQ5_9GAMM</name>
<dbReference type="EMBL" id="JADIKJ010000004">
    <property type="protein sequence ID" value="MFK2899675.1"/>
    <property type="molecule type" value="Genomic_DNA"/>
</dbReference>
<protein>
    <recommendedName>
        <fullName evidence="3">Antitoxin Xre/MbcA/ParS-like toxin-binding domain-containing protein</fullName>
    </recommendedName>
</protein>
<evidence type="ECO:0008006" key="3">
    <source>
        <dbReference type="Google" id="ProtNLM"/>
    </source>
</evidence>
<accession>A0ABW8JIQ5</accession>
<evidence type="ECO:0000313" key="1">
    <source>
        <dbReference type="EMBL" id="MFK2899675.1"/>
    </source>
</evidence>
<proteinExistence type="predicted"/>
<dbReference type="Proteomes" id="UP001620461">
    <property type="component" value="Unassembled WGS sequence"/>
</dbReference>
<gene>
    <name evidence="1" type="ORF">ISP15_04945</name>
</gene>
<keyword evidence="2" id="KW-1185">Reference proteome</keyword>
<sequence length="144" mass="15976">MTREAVAMTAVSLFSNIPDKDVLGFGLGPQFQPQRVSEWLDLKKTDVSRVAAVSPKSVRYDDAIPVAVRDRLEEIAMTCNLVAQAFDGDAVKTALWFKAKNPLLGDISPRDMVRLGRFDRLRKFILNAMAERMAPATTSPHGTR</sequence>
<evidence type="ECO:0000313" key="2">
    <source>
        <dbReference type="Proteomes" id="UP001620461"/>
    </source>
</evidence>